<dbReference type="AlphaFoldDB" id="A0A101XPX6"/>
<comment type="caution">
    <text evidence="2">The sequence shown here is derived from an EMBL/GenBank/DDBJ whole genome shotgun (WGS) entry which is preliminary data.</text>
</comment>
<name>A0A101XPX6_9BACL</name>
<dbReference type="InterPro" id="IPR035069">
    <property type="entry name" value="TTHA1013/TTHA0281-like"/>
</dbReference>
<accession>A0A101XPX6</accession>
<dbReference type="SUPFAM" id="SSF143100">
    <property type="entry name" value="TTHA1013/TTHA0281-like"/>
    <property type="match status" value="1"/>
</dbReference>
<evidence type="ECO:0000313" key="2">
    <source>
        <dbReference type="EMBL" id="KUO95227.1"/>
    </source>
</evidence>
<dbReference type="InterPro" id="IPR036165">
    <property type="entry name" value="YefM-like_sf"/>
</dbReference>
<dbReference type="Gene3D" id="3.30.160.620">
    <property type="match status" value="1"/>
</dbReference>
<dbReference type="Gene3D" id="3.40.1620.10">
    <property type="entry name" value="YefM-like domain"/>
    <property type="match status" value="1"/>
</dbReference>
<dbReference type="EMBL" id="LPVJ01000054">
    <property type="protein sequence ID" value="KUO95227.1"/>
    <property type="molecule type" value="Genomic_DNA"/>
</dbReference>
<comment type="similarity">
    <text evidence="1">Belongs to the phD/YefM antitoxin family.</text>
</comment>
<dbReference type="Proteomes" id="UP000053557">
    <property type="component" value="Unassembled WGS sequence"/>
</dbReference>
<keyword evidence="3" id="KW-1185">Reference proteome</keyword>
<protein>
    <submittedName>
        <fullName evidence="2">Uncharacterized protein</fullName>
    </submittedName>
</protein>
<sequence>MVLMFELAAKASDVRQNFSEYVDTVVHDQPVFVARNRHLFAWFNPEQLATLLDAVTFHAELERDENGEYIAIFNAIDDIVVRGETREAALRNLAQLMREYAEEYLTTSFKLFFNAPNRRGHFPYVLKIALQASLDDIVGLLHAGD</sequence>
<evidence type="ECO:0000313" key="3">
    <source>
        <dbReference type="Proteomes" id="UP000053557"/>
    </source>
</evidence>
<dbReference type="Pfam" id="PF12910">
    <property type="entry name" value="PHD_like"/>
    <property type="match status" value="1"/>
</dbReference>
<evidence type="ECO:0000256" key="1">
    <source>
        <dbReference type="ARBA" id="ARBA00009981"/>
    </source>
</evidence>
<organism evidence="2 3">
    <name type="scientific">Ferroacidibacillus organovorans</name>
    <dbReference type="NCBI Taxonomy" id="1765683"/>
    <lineage>
        <taxon>Bacteria</taxon>
        <taxon>Bacillati</taxon>
        <taxon>Bacillota</taxon>
        <taxon>Bacilli</taxon>
        <taxon>Bacillales</taxon>
        <taxon>Alicyclobacillaceae</taxon>
        <taxon>Ferroacidibacillus</taxon>
    </lineage>
</organism>
<dbReference type="InterPro" id="IPR035424">
    <property type="entry name" value="Antitoxin_RelB"/>
</dbReference>
<proteinExistence type="inferred from homology"/>
<dbReference type="SUPFAM" id="SSF143120">
    <property type="entry name" value="YefM-like"/>
    <property type="match status" value="1"/>
</dbReference>
<gene>
    <name evidence="2" type="ORF">ATW55_13895</name>
</gene>
<reference evidence="2 3" key="1">
    <citation type="submission" date="2015-12" db="EMBL/GenBank/DDBJ databases">
        <title>Draft genome sequence of Acidibacillus ferrooxidans ITV001, isolated from a chalcopyrite acid mine drainage site in Brazil.</title>
        <authorList>
            <person name="Dall'Agnol H."/>
            <person name="Nancucheo I."/>
            <person name="Johnson B."/>
            <person name="Oliveira R."/>
            <person name="Leite L."/>
            <person name="Pylro V."/>
            <person name="Nunes G.L."/>
            <person name="Tzotzos G."/>
            <person name="Fernandes G.R."/>
            <person name="Dutra J."/>
            <person name="Orellana S.C."/>
            <person name="Oliveira G."/>
        </authorList>
    </citation>
    <scope>NUCLEOTIDE SEQUENCE [LARGE SCALE GENOMIC DNA]</scope>
    <source>
        <strain evidence="3">ITV01</strain>
    </source>
</reference>